<reference evidence="2" key="1">
    <citation type="submission" date="2023-10" db="EMBL/GenBank/DDBJ databases">
        <authorList>
            <person name="Chen Y."/>
            <person name="Shah S."/>
            <person name="Dougan E. K."/>
            <person name="Thang M."/>
            <person name="Chan C."/>
        </authorList>
    </citation>
    <scope>NUCLEOTIDE SEQUENCE [LARGE SCALE GENOMIC DNA]</scope>
</reference>
<protein>
    <submittedName>
        <fullName evidence="2">Uncharacterized protein</fullName>
    </submittedName>
</protein>
<keyword evidence="3" id="KW-1185">Reference proteome</keyword>
<evidence type="ECO:0000313" key="3">
    <source>
        <dbReference type="Proteomes" id="UP001189429"/>
    </source>
</evidence>
<proteinExistence type="predicted"/>
<sequence>MGLEQSLRLCWHTEGAMLSDRSPMPSRSDQPGVEATKGLSNARPPAGERFKIPGHNLGRAAKACQWRRLASQPGRITTRLRRRRRLSRKRSRRRRRSRRRGDREPLESHRGGAD</sequence>
<evidence type="ECO:0000313" key="2">
    <source>
        <dbReference type="EMBL" id="CAK0862411.1"/>
    </source>
</evidence>
<gene>
    <name evidence="2" type="ORF">PCOR1329_LOCUS50835</name>
</gene>
<comment type="caution">
    <text evidence="2">The sequence shown here is derived from an EMBL/GenBank/DDBJ whole genome shotgun (WGS) entry which is preliminary data.</text>
</comment>
<feature type="compositionally biased region" description="Basic and acidic residues" evidence="1">
    <location>
        <begin position="101"/>
        <end position="114"/>
    </location>
</feature>
<feature type="compositionally biased region" description="Basic residues" evidence="1">
    <location>
        <begin position="78"/>
        <end position="100"/>
    </location>
</feature>
<evidence type="ECO:0000256" key="1">
    <source>
        <dbReference type="SAM" id="MobiDB-lite"/>
    </source>
</evidence>
<dbReference type="Proteomes" id="UP001189429">
    <property type="component" value="Unassembled WGS sequence"/>
</dbReference>
<name>A0ABN9UQY0_9DINO</name>
<organism evidence="2 3">
    <name type="scientific">Prorocentrum cordatum</name>
    <dbReference type="NCBI Taxonomy" id="2364126"/>
    <lineage>
        <taxon>Eukaryota</taxon>
        <taxon>Sar</taxon>
        <taxon>Alveolata</taxon>
        <taxon>Dinophyceae</taxon>
        <taxon>Prorocentrales</taxon>
        <taxon>Prorocentraceae</taxon>
        <taxon>Prorocentrum</taxon>
    </lineage>
</organism>
<feature type="region of interest" description="Disordered" evidence="1">
    <location>
        <begin position="15"/>
        <end position="114"/>
    </location>
</feature>
<dbReference type="EMBL" id="CAUYUJ010016159">
    <property type="protein sequence ID" value="CAK0862411.1"/>
    <property type="molecule type" value="Genomic_DNA"/>
</dbReference>
<accession>A0ABN9UQY0</accession>